<sequence length="142" mass="15251">MQRPSGKTWVNTGAVTVQVYFDADGSAPKKLVRTLKTNSSGSFKAAAVATVTGKWSVTLPAQGSYKTSSTSVRVVKVVPAPKPTSAKPASKWNCPAWAPIKGNAPSKIYHLKNQRFYTKTTPEICFTTEAAAKQAGYRKSKV</sequence>
<proteinExistence type="predicted"/>
<gene>
    <name evidence="1" type="ORF">AS189_04690</name>
</gene>
<dbReference type="RefSeq" id="WP_062286546.1">
    <property type="nucleotide sequence ID" value="NZ_CP013200.1"/>
</dbReference>
<dbReference type="Proteomes" id="UP000059574">
    <property type="component" value="Chromosome"/>
</dbReference>
<dbReference type="AlphaFoldDB" id="A0A0S2LWR4"/>
<evidence type="ECO:0008006" key="3">
    <source>
        <dbReference type="Google" id="ProtNLM"/>
    </source>
</evidence>
<reference evidence="1 2" key="2">
    <citation type="journal article" date="2016" name="J. Biotechnol.">
        <title>Complete genome sequence of Arthrobacter alpinus ERGS4:06, a yellow pigmented bacterium tolerant to cold and radiations isolated from Sikkim Himalaya.</title>
        <authorList>
            <person name="Kumar R."/>
            <person name="Singh D."/>
            <person name="Swarnkar M.K."/>
            <person name="Singh A.K."/>
            <person name="Kumar S."/>
        </authorList>
    </citation>
    <scope>NUCLEOTIDE SEQUENCE [LARGE SCALE GENOMIC DNA]</scope>
    <source>
        <strain evidence="1 2">ERGS4:06</strain>
    </source>
</reference>
<protein>
    <recommendedName>
        <fullName evidence="3">Bacterial Ig domain-containing protein</fullName>
    </recommendedName>
</protein>
<evidence type="ECO:0000313" key="2">
    <source>
        <dbReference type="Proteomes" id="UP000059574"/>
    </source>
</evidence>
<evidence type="ECO:0000313" key="1">
    <source>
        <dbReference type="EMBL" id="ALO65917.1"/>
    </source>
</evidence>
<dbReference type="EMBL" id="CP013200">
    <property type="protein sequence ID" value="ALO65917.1"/>
    <property type="molecule type" value="Genomic_DNA"/>
</dbReference>
<reference evidence="2" key="1">
    <citation type="submission" date="2015-11" db="EMBL/GenBank/DDBJ databases">
        <authorList>
            <person name="Kumar R."/>
            <person name="Singh D."/>
            <person name="Swarnkar M.K."/>
            <person name="Singh A.K."/>
            <person name="Kumar S."/>
        </authorList>
    </citation>
    <scope>NUCLEOTIDE SEQUENCE [LARGE SCALE GENOMIC DNA]</scope>
    <source>
        <strain evidence="2">ERGS4:06</strain>
    </source>
</reference>
<organism evidence="1 2">
    <name type="scientific">Arthrobacter alpinus</name>
    <dbReference type="NCBI Taxonomy" id="656366"/>
    <lineage>
        <taxon>Bacteria</taxon>
        <taxon>Bacillati</taxon>
        <taxon>Actinomycetota</taxon>
        <taxon>Actinomycetes</taxon>
        <taxon>Micrococcales</taxon>
        <taxon>Micrococcaceae</taxon>
        <taxon>Arthrobacter</taxon>
    </lineage>
</organism>
<dbReference type="OrthoDB" id="5196645at2"/>
<accession>A0A0S2LWR4</accession>
<name>A0A0S2LWR4_9MICC</name>